<sequence length="880" mass="98063">MSNIDDVGDQTPAVTEILLTISKQLQDISSKLSVSVPPEKEHDNDRKDKKPTDVEEYLKTVIEQEEPWEKIRDTLKEQDSEMIDSWKDELNNLLVFAGLFSAIVTAFTVVSFTWLQQDPEDASNTLLAHISLQLASFAGTPVSVNNPVPALALQNVTSAFSPSEIAVPVNVLWVLSLTLSLTSAFFAIAVQQWLRQLRLPIDIPARLAVELWQLRYQGLQQWQVPGFITLLPLLLQIAVVLFLAGLFIVLRSMNATVTIAFGAVAVIALGVFLVSTIIPLINPSCPYKSPLAPTALMLIFYVYDLVIYAVQPFFIAICSVILWIRHLCRLCGSIHESGQDKAFDRARIHMQFRRITHKLVESWKSVDISRFWLRREHHVVTEQNTRNDYCAKISVLNAFNTIPSNKLTYVIRCLNSINGGTEDNTLTQALIQALGTTVPGISIGEIFNFDGVLHPEIEKYIKRWPSVRLPYLGWWAFRSSGGPEDGDISVEDNMALTSFHVLNKAFTVVPDKSYLKYLLHVCETQDVSALFWFEEATPACLVFDTVRNSEYRWEENEARQLTQFAYKCLAEATSPWNWYPWETSSIPLRLCLASCTSALAAVSLHNDVAADEAQCILSSLAEFLQDTQTQHQLTKTLQKHYKAPDETFMSFSLSPMIPLLCKTLVDLAKSGAILQAPYCPSVCIAAFLSEISGSFDEEDDMVEACNHLNELVQSHSSWADLYQPFGGFSLTAVIPTESEPPDEPCAYPSWNDVLSKDPLLVTLTLIEPTMGERDITKYPEVGFKSSSYWAPEVTELPVDDGDDEKDEKGAVTVSRTPTAAGALSDTKARIKIVKTGMQNLIHALAADIRGGGGGDRTAPTDIFVPEQSEDSNEKVRKISR</sequence>
<evidence type="ECO:0000313" key="1">
    <source>
        <dbReference type="EMBL" id="KAJ3559508.1"/>
    </source>
</evidence>
<dbReference type="EMBL" id="JANHOG010000022">
    <property type="protein sequence ID" value="KAJ3559508.1"/>
    <property type="molecule type" value="Genomic_DNA"/>
</dbReference>
<name>A0ACC1TEE3_9APHY</name>
<comment type="caution">
    <text evidence="1">The sequence shown here is derived from an EMBL/GenBank/DDBJ whole genome shotgun (WGS) entry which is preliminary data.</text>
</comment>
<reference evidence="1" key="1">
    <citation type="submission" date="2022-07" db="EMBL/GenBank/DDBJ databases">
        <title>Genome Sequence of Phlebia brevispora.</title>
        <authorList>
            <person name="Buettner E."/>
        </authorList>
    </citation>
    <scope>NUCLEOTIDE SEQUENCE</scope>
    <source>
        <strain evidence="1">MPL23</strain>
    </source>
</reference>
<dbReference type="Proteomes" id="UP001148662">
    <property type="component" value="Unassembled WGS sequence"/>
</dbReference>
<proteinExistence type="predicted"/>
<organism evidence="1 2">
    <name type="scientific">Phlebia brevispora</name>
    <dbReference type="NCBI Taxonomy" id="194682"/>
    <lineage>
        <taxon>Eukaryota</taxon>
        <taxon>Fungi</taxon>
        <taxon>Dikarya</taxon>
        <taxon>Basidiomycota</taxon>
        <taxon>Agaricomycotina</taxon>
        <taxon>Agaricomycetes</taxon>
        <taxon>Polyporales</taxon>
        <taxon>Meruliaceae</taxon>
        <taxon>Phlebia</taxon>
    </lineage>
</organism>
<gene>
    <name evidence="1" type="ORF">NM688_g310</name>
</gene>
<evidence type="ECO:0000313" key="2">
    <source>
        <dbReference type="Proteomes" id="UP001148662"/>
    </source>
</evidence>
<accession>A0ACC1TEE3</accession>
<keyword evidence="2" id="KW-1185">Reference proteome</keyword>
<protein>
    <submittedName>
        <fullName evidence="1">Uncharacterized protein</fullName>
    </submittedName>
</protein>